<sequence>MVRPGGRPANTVGRRCLCHALLATAGFAQQRPGGYREPAIVPTGVDYTAVRDLIARVPAGERTCTAQDVVTYLLGGREPGRTW</sequence>
<protein>
    <submittedName>
        <fullName evidence="1">Uncharacterized protein</fullName>
    </submittedName>
</protein>
<reference evidence="1 2" key="1">
    <citation type="submission" date="2023-06" db="EMBL/GenBank/DDBJ databases">
        <authorList>
            <person name="Oyuntsetseg B."/>
            <person name="Kim S.B."/>
        </authorList>
    </citation>
    <scope>NUCLEOTIDE SEQUENCE [LARGE SCALE GENOMIC DNA]</scope>
    <source>
        <strain evidence="1 2">4-36</strain>
    </source>
</reference>
<keyword evidence="2" id="KW-1185">Reference proteome</keyword>
<evidence type="ECO:0000313" key="2">
    <source>
        <dbReference type="Proteomes" id="UP001239397"/>
    </source>
</evidence>
<dbReference type="EMBL" id="CP127295">
    <property type="protein sequence ID" value="WIX98131.1"/>
    <property type="molecule type" value="Genomic_DNA"/>
</dbReference>
<proteinExistence type="predicted"/>
<accession>A0A9Y2JIR5</accession>
<evidence type="ECO:0000313" key="1">
    <source>
        <dbReference type="EMBL" id="WIX98131.1"/>
    </source>
</evidence>
<gene>
    <name evidence="1" type="ORF">QRX60_29145</name>
</gene>
<dbReference type="RefSeq" id="WP_285994616.1">
    <property type="nucleotide sequence ID" value="NZ_CP127295.1"/>
</dbReference>
<dbReference type="Proteomes" id="UP001239397">
    <property type="component" value="Chromosome"/>
</dbReference>
<name>A0A9Y2JIR5_9PSEU</name>
<organism evidence="1 2">
    <name type="scientific">Amycolatopsis mongoliensis</name>
    <dbReference type="NCBI Taxonomy" id="715475"/>
    <lineage>
        <taxon>Bacteria</taxon>
        <taxon>Bacillati</taxon>
        <taxon>Actinomycetota</taxon>
        <taxon>Actinomycetes</taxon>
        <taxon>Pseudonocardiales</taxon>
        <taxon>Pseudonocardiaceae</taxon>
        <taxon>Amycolatopsis</taxon>
    </lineage>
</organism>
<dbReference type="KEGG" id="amog:QRX60_29145"/>
<dbReference type="AlphaFoldDB" id="A0A9Y2JIR5"/>